<keyword evidence="3" id="KW-1185">Reference proteome</keyword>
<evidence type="ECO:0000313" key="3">
    <source>
        <dbReference type="Proteomes" id="UP000595140"/>
    </source>
</evidence>
<name>A0A484NBK9_9ASTE</name>
<organism evidence="2 3">
    <name type="scientific">Cuscuta campestris</name>
    <dbReference type="NCBI Taxonomy" id="132261"/>
    <lineage>
        <taxon>Eukaryota</taxon>
        <taxon>Viridiplantae</taxon>
        <taxon>Streptophyta</taxon>
        <taxon>Embryophyta</taxon>
        <taxon>Tracheophyta</taxon>
        <taxon>Spermatophyta</taxon>
        <taxon>Magnoliopsida</taxon>
        <taxon>eudicotyledons</taxon>
        <taxon>Gunneridae</taxon>
        <taxon>Pentapetalae</taxon>
        <taxon>asterids</taxon>
        <taxon>lamiids</taxon>
        <taxon>Solanales</taxon>
        <taxon>Convolvulaceae</taxon>
        <taxon>Cuscuteae</taxon>
        <taxon>Cuscuta</taxon>
        <taxon>Cuscuta subgen. Grammica</taxon>
        <taxon>Cuscuta sect. Cleistogrammica</taxon>
    </lineage>
</organism>
<proteinExistence type="predicted"/>
<dbReference type="AlphaFoldDB" id="A0A484NBK9"/>
<dbReference type="EMBL" id="OOIL02006556">
    <property type="protein sequence ID" value="VFQ97947.1"/>
    <property type="molecule type" value="Genomic_DNA"/>
</dbReference>
<evidence type="ECO:0000313" key="2">
    <source>
        <dbReference type="EMBL" id="VFQ97947.1"/>
    </source>
</evidence>
<protein>
    <submittedName>
        <fullName evidence="2">Uncharacterized protein</fullName>
    </submittedName>
</protein>
<accession>A0A484NBK9</accession>
<feature type="region of interest" description="Disordered" evidence="1">
    <location>
        <begin position="44"/>
        <end position="64"/>
    </location>
</feature>
<reference evidence="2 3" key="1">
    <citation type="submission" date="2018-04" db="EMBL/GenBank/DDBJ databases">
        <authorList>
            <person name="Vogel A."/>
        </authorList>
    </citation>
    <scope>NUCLEOTIDE SEQUENCE [LARGE SCALE GENOMIC DNA]</scope>
</reference>
<gene>
    <name evidence="2" type="ORF">CCAM_LOCUS39723</name>
</gene>
<sequence length="95" mass="10886">MNVIIGCRLCSFSSSTLFLFGRRWGVHPGLRRFSPLEYAATDFRPRREGENTGQPVPTRRTEYGTREGDAICKSKCPKSEHRILLLKMCKLPQDL</sequence>
<dbReference type="Proteomes" id="UP000595140">
    <property type="component" value="Unassembled WGS sequence"/>
</dbReference>
<evidence type="ECO:0000256" key="1">
    <source>
        <dbReference type="SAM" id="MobiDB-lite"/>
    </source>
</evidence>